<evidence type="ECO:0000313" key="1">
    <source>
        <dbReference type="EMBL" id="PHV71551.1"/>
    </source>
</evidence>
<organism evidence="1 2">
    <name type="scientific">Sporanaerobium hydrogeniformans</name>
    <dbReference type="NCBI Taxonomy" id="3072179"/>
    <lineage>
        <taxon>Bacteria</taxon>
        <taxon>Bacillati</taxon>
        <taxon>Bacillota</taxon>
        <taxon>Clostridia</taxon>
        <taxon>Lachnospirales</taxon>
        <taxon>Lachnospiraceae</taxon>
        <taxon>Sporanaerobium</taxon>
    </lineage>
</organism>
<keyword evidence="2" id="KW-1185">Reference proteome</keyword>
<evidence type="ECO:0000313" key="2">
    <source>
        <dbReference type="Proteomes" id="UP000224460"/>
    </source>
</evidence>
<dbReference type="EMBL" id="PEDL01000002">
    <property type="protein sequence ID" value="PHV71551.1"/>
    <property type="molecule type" value="Genomic_DNA"/>
</dbReference>
<gene>
    <name evidence="1" type="ORF">CS063_02990</name>
</gene>
<accession>A0AC61DEH2</accession>
<sequence length="354" mass="40054">MKRLVKKLAIIVLSSMMMTASVYAADNNTIQVTKEQKKVLTLEKAIEAATIYSLELSSNAQELEAYKANLESLGIKGVGSQYQATYYSKLKNEQDRQFIKDKITYDITTQYYSLMMQQKAAKLLDEKIALEQKYVQRAEIQKENGLLDNLSYQKIKSQLEATKIDKIKATQNYEQTQKTFEMNTNIKMDHYTLEDKVEYAPLVFKGSIDGYAASMAGKLTEYSEKIAKFSGEASIDTLLNGGQMVYKSDLVAAQATNAQKENNVEQSKKAYKQAVIGIYTTLLNTEQSIEVAKEQLAIKTAEVNKLGIQLKAGLISQLAYDEAVYAKNNLENQIYQNVISHNQYKMSFEKPWVK</sequence>
<comment type="caution">
    <text evidence="1">The sequence shown here is derived from an EMBL/GenBank/DDBJ whole genome shotgun (WGS) entry which is preliminary data.</text>
</comment>
<reference evidence="1" key="1">
    <citation type="submission" date="2017-10" db="EMBL/GenBank/DDBJ databases">
        <title>Genome sequence of cellulolytic Lachnospiraceae bacterium XHS1971 isolated from hotspring sediment.</title>
        <authorList>
            <person name="Vasudevan G."/>
            <person name="Joshi A.J."/>
            <person name="Hivarkar S."/>
            <person name="Lanjekar V.B."/>
            <person name="Dhakephalkar P.K."/>
            <person name="Dagar S."/>
        </authorList>
    </citation>
    <scope>NUCLEOTIDE SEQUENCE</scope>
    <source>
        <strain evidence="1">XHS1971</strain>
    </source>
</reference>
<dbReference type="Proteomes" id="UP000224460">
    <property type="component" value="Unassembled WGS sequence"/>
</dbReference>
<proteinExistence type="predicted"/>
<protein>
    <submittedName>
        <fullName evidence="1">Uncharacterized protein</fullName>
    </submittedName>
</protein>
<name>A0AC61DEH2_9FIRM</name>